<proteinExistence type="predicted"/>
<feature type="transmembrane region" description="Helical" evidence="1">
    <location>
        <begin position="83"/>
        <end position="102"/>
    </location>
</feature>
<keyword evidence="3" id="KW-0378">Hydrolase</keyword>
<evidence type="ECO:0000259" key="2">
    <source>
        <dbReference type="Pfam" id="PF02517"/>
    </source>
</evidence>
<dbReference type="GO" id="GO:0004175">
    <property type="term" value="F:endopeptidase activity"/>
    <property type="evidence" value="ECO:0007669"/>
    <property type="project" value="UniProtKB-ARBA"/>
</dbReference>
<dbReference type="GO" id="GO:0080120">
    <property type="term" value="P:CAAX-box protein maturation"/>
    <property type="evidence" value="ECO:0007669"/>
    <property type="project" value="UniProtKB-ARBA"/>
</dbReference>
<feature type="transmembrane region" description="Helical" evidence="1">
    <location>
        <begin position="50"/>
        <end position="71"/>
    </location>
</feature>
<evidence type="ECO:0000313" key="3">
    <source>
        <dbReference type="EMBL" id="XCO77339.1"/>
    </source>
</evidence>
<dbReference type="InterPro" id="IPR003675">
    <property type="entry name" value="Rce1/LyrA-like_dom"/>
</dbReference>
<dbReference type="EC" id="3.4.-.-" evidence="3"/>
<keyword evidence="1" id="KW-0812">Transmembrane</keyword>
<sequence>MSGWTPDPTQLPSLAAWGVLCLAAALLWWPRAQALSAVLLAVAVGAGSSLGLLAPPALAAFALLGLAAWLVRPARAKPARIAGHALFVVVAFALGLHLMPGFSNPQLADGLRLSADAAPMSLYLNFDKPLAGFWLLLCWIGASTRGKDVGDVAAPAHSPLVGPGWGAALGAGAIGAGAAALACLGLALLLGVVAWAPKWPGFAPLWAANNLLLVALTEEAMFRGYLQQALQQRWRALRHGDALAIAVSALAFGLVHAGGGARWVLLATLAGLAYGWAYRRGGLLGAVLAHFGLNFIHFTAFTYPMLA</sequence>
<name>A0AAU8N1I6_9GAMM</name>
<feature type="transmembrane region" description="Helical" evidence="1">
    <location>
        <begin position="243"/>
        <end position="276"/>
    </location>
</feature>
<organism evidence="3">
    <name type="scientific">Lysobacter firmicutimachus</name>
    <dbReference type="NCBI Taxonomy" id="1792846"/>
    <lineage>
        <taxon>Bacteria</taxon>
        <taxon>Pseudomonadati</taxon>
        <taxon>Pseudomonadota</taxon>
        <taxon>Gammaproteobacteria</taxon>
        <taxon>Lysobacterales</taxon>
        <taxon>Lysobacteraceae</taxon>
        <taxon>Lysobacter</taxon>
    </lineage>
</organism>
<gene>
    <name evidence="3" type="ORF">ABU614_11305</name>
</gene>
<feature type="transmembrane region" description="Helical" evidence="1">
    <location>
        <begin position="163"/>
        <end position="196"/>
    </location>
</feature>
<dbReference type="RefSeq" id="WP_363800675.1">
    <property type="nucleotide sequence ID" value="NZ_CP159925.1"/>
</dbReference>
<feature type="transmembrane region" description="Helical" evidence="1">
    <location>
        <begin position="282"/>
        <end position="306"/>
    </location>
</feature>
<dbReference type="EMBL" id="CP159925">
    <property type="protein sequence ID" value="XCO77339.1"/>
    <property type="molecule type" value="Genomic_DNA"/>
</dbReference>
<keyword evidence="1" id="KW-1133">Transmembrane helix</keyword>
<dbReference type="Pfam" id="PF02517">
    <property type="entry name" value="Rce1-like"/>
    <property type="match status" value="1"/>
</dbReference>
<evidence type="ECO:0000256" key="1">
    <source>
        <dbReference type="SAM" id="Phobius"/>
    </source>
</evidence>
<keyword evidence="1" id="KW-0472">Membrane</keyword>
<accession>A0AAU8N1I6</accession>
<protein>
    <submittedName>
        <fullName evidence="3">CPBP family intramembrane glutamic endopeptidase</fullName>
        <ecNumber evidence="3">3.4.-.-</ecNumber>
    </submittedName>
</protein>
<reference evidence="3" key="1">
    <citation type="submission" date="2024-06" db="EMBL/GenBank/DDBJ databases">
        <authorList>
            <person name="Li S."/>
        </authorList>
    </citation>
    <scope>NUCLEOTIDE SEQUENCE</scope>
    <source>
        <strain evidence="3">SR10</strain>
    </source>
</reference>
<dbReference type="AlphaFoldDB" id="A0AAU8N1I6"/>
<feature type="domain" description="CAAX prenyl protease 2/Lysostaphin resistance protein A-like" evidence="2">
    <location>
        <begin position="204"/>
        <end position="296"/>
    </location>
</feature>